<feature type="transmembrane region" description="Helical" evidence="7">
    <location>
        <begin position="62"/>
        <end position="82"/>
    </location>
</feature>
<dbReference type="GO" id="GO:0005886">
    <property type="term" value="C:plasma membrane"/>
    <property type="evidence" value="ECO:0007669"/>
    <property type="project" value="UniProtKB-SubCell"/>
</dbReference>
<dbReference type="PANTHER" id="PTHR12385">
    <property type="entry name" value="CHOLINE TRANSPORTER-LIKE (SLC FAMILY 44)"/>
    <property type="match status" value="1"/>
</dbReference>
<protein>
    <recommendedName>
        <fullName evidence="7">Choline transporter-like protein</fullName>
    </recommendedName>
</protein>
<keyword evidence="3 7" id="KW-0812">Transmembrane</keyword>
<evidence type="ECO:0000256" key="2">
    <source>
        <dbReference type="ARBA" id="ARBA00007168"/>
    </source>
</evidence>
<evidence type="ECO:0000256" key="7">
    <source>
        <dbReference type="RuleBase" id="RU368066"/>
    </source>
</evidence>
<dbReference type="AlphaFoldDB" id="A0A2G9TYA9"/>
<keyword evidence="4 7" id="KW-1133">Transmembrane helix</keyword>
<dbReference type="Proteomes" id="UP000230423">
    <property type="component" value="Unassembled WGS sequence"/>
</dbReference>
<dbReference type="PANTHER" id="PTHR12385:SF14">
    <property type="entry name" value="CHOLINE TRANSPORTER-LIKE 2"/>
    <property type="match status" value="1"/>
</dbReference>
<evidence type="ECO:0000313" key="8">
    <source>
        <dbReference type="EMBL" id="PIO62422.1"/>
    </source>
</evidence>
<evidence type="ECO:0000256" key="5">
    <source>
        <dbReference type="ARBA" id="ARBA00023136"/>
    </source>
</evidence>
<evidence type="ECO:0000313" key="9">
    <source>
        <dbReference type="Proteomes" id="UP000230423"/>
    </source>
</evidence>
<dbReference type="OrthoDB" id="420519at2759"/>
<evidence type="ECO:0000256" key="6">
    <source>
        <dbReference type="ARBA" id="ARBA00023180"/>
    </source>
</evidence>
<dbReference type="InterPro" id="IPR007603">
    <property type="entry name" value="Choline_transptr-like"/>
</dbReference>
<evidence type="ECO:0000256" key="3">
    <source>
        <dbReference type="ARBA" id="ARBA00022692"/>
    </source>
</evidence>
<comment type="subcellular location">
    <subcellularLocation>
        <location evidence="7">Cell membrane</location>
        <topology evidence="7">Multi-pass membrane protein</topology>
    </subcellularLocation>
    <subcellularLocation>
        <location evidence="1">Membrane</location>
        <topology evidence="1">Multi-pass membrane protein</topology>
    </subcellularLocation>
</comment>
<evidence type="ECO:0000256" key="4">
    <source>
        <dbReference type="ARBA" id="ARBA00022989"/>
    </source>
</evidence>
<reference evidence="8 9" key="1">
    <citation type="submission" date="2015-09" db="EMBL/GenBank/DDBJ databases">
        <title>Draft genome of the parasitic nematode Teladorsagia circumcincta isolate WARC Sus (inbred).</title>
        <authorList>
            <person name="Mitreva M."/>
        </authorList>
    </citation>
    <scope>NUCLEOTIDE SEQUENCE [LARGE SCALE GENOMIC DNA]</scope>
    <source>
        <strain evidence="8 9">S</strain>
    </source>
</reference>
<dbReference type="Pfam" id="PF04515">
    <property type="entry name" value="Choline_transpo"/>
    <property type="match status" value="1"/>
</dbReference>
<gene>
    <name evidence="8" type="ORF">TELCIR_16016</name>
</gene>
<accession>A0A2G9TYA9</accession>
<sequence length="156" mass="18129">MVGIFRRRNMSEKRWAQYNMRLFHEETGDISLAGAFASYYWAKNKPKDVPSFPVLRALGRALRYNLGSLAFGSLIIAVIKLIRVLLDYLDKKLSTTNSTILKSTEMLFLVSRSLLQIPYEERLHYVEDSEQNDGSAEKPYYMSKNLQRILDIKNEK</sequence>
<comment type="function">
    <text evidence="7">Choline transporter.</text>
</comment>
<keyword evidence="6" id="KW-0325">Glycoprotein</keyword>
<comment type="caution">
    <text evidence="7">Lacks conserved residue(s) required for the propagation of feature annotation.</text>
</comment>
<keyword evidence="9" id="KW-1185">Reference proteome</keyword>
<proteinExistence type="inferred from homology"/>
<name>A0A2G9TYA9_TELCI</name>
<evidence type="ECO:0000256" key="1">
    <source>
        <dbReference type="ARBA" id="ARBA00004141"/>
    </source>
</evidence>
<keyword evidence="5 7" id="KW-0472">Membrane</keyword>
<comment type="similarity">
    <text evidence="2 7">Belongs to the CTL (choline transporter-like) family.</text>
</comment>
<organism evidence="8 9">
    <name type="scientific">Teladorsagia circumcincta</name>
    <name type="common">Brown stomach worm</name>
    <name type="synonym">Ostertagia circumcincta</name>
    <dbReference type="NCBI Taxonomy" id="45464"/>
    <lineage>
        <taxon>Eukaryota</taxon>
        <taxon>Metazoa</taxon>
        <taxon>Ecdysozoa</taxon>
        <taxon>Nematoda</taxon>
        <taxon>Chromadorea</taxon>
        <taxon>Rhabditida</taxon>
        <taxon>Rhabditina</taxon>
        <taxon>Rhabditomorpha</taxon>
        <taxon>Strongyloidea</taxon>
        <taxon>Trichostrongylidae</taxon>
        <taxon>Teladorsagia</taxon>
    </lineage>
</organism>
<dbReference type="EMBL" id="KZ352136">
    <property type="protein sequence ID" value="PIO62422.1"/>
    <property type="molecule type" value="Genomic_DNA"/>
</dbReference>
<dbReference type="GO" id="GO:0022857">
    <property type="term" value="F:transmembrane transporter activity"/>
    <property type="evidence" value="ECO:0007669"/>
    <property type="project" value="UniProtKB-UniRule"/>
</dbReference>